<reference evidence="1 2" key="1">
    <citation type="journal article" date="2015" name="Genome Announc.">
        <title>Expanding the biotechnology potential of lactobacilli through comparative genomics of 213 strains and associated genera.</title>
        <authorList>
            <person name="Sun Z."/>
            <person name="Harris H.M."/>
            <person name="McCann A."/>
            <person name="Guo C."/>
            <person name="Argimon S."/>
            <person name="Zhang W."/>
            <person name="Yang X."/>
            <person name="Jeffery I.B."/>
            <person name="Cooney J.C."/>
            <person name="Kagawa T.F."/>
            <person name="Liu W."/>
            <person name="Song Y."/>
            <person name="Salvetti E."/>
            <person name="Wrobel A."/>
            <person name="Rasinkangas P."/>
            <person name="Parkhill J."/>
            <person name="Rea M.C."/>
            <person name="O'Sullivan O."/>
            <person name="Ritari J."/>
            <person name="Douillard F.P."/>
            <person name="Paul Ross R."/>
            <person name="Yang R."/>
            <person name="Briner A.E."/>
            <person name="Felis G.E."/>
            <person name="de Vos W.M."/>
            <person name="Barrangou R."/>
            <person name="Klaenhammer T.R."/>
            <person name="Caufield P.W."/>
            <person name="Cui Y."/>
            <person name="Zhang H."/>
            <person name="O'Toole P.W."/>
        </authorList>
    </citation>
    <scope>NUCLEOTIDE SEQUENCE [LARGE SCALE GENOMIC DNA]</scope>
    <source>
        <strain evidence="1 2">DSM 20014</strain>
    </source>
</reference>
<accession>A0A0R2JN24</accession>
<dbReference type="PATRIC" id="fig|1620.3.peg.1678"/>
<gene>
    <name evidence="1" type="ORF">IV67_GL001641</name>
</gene>
<dbReference type="AlphaFoldDB" id="A0A0R2JN24"/>
<dbReference type="Proteomes" id="UP000051673">
    <property type="component" value="Unassembled WGS sequence"/>
</dbReference>
<protein>
    <submittedName>
        <fullName evidence="1">Uncharacterized protein</fullName>
    </submittedName>
</protein>
<sequence length="52" mass="5860">MNQVVVAFGNVRNAVVDENCAKSKNELHSSYKFARFAQRYEHDKGSQTTVAN</sequence>
<dbReference type="EMBL" id="JQCD01000021">
    <property type="protein sequence ID" value="KRN77286.1"/>
    <property type="molecule type" value="Genomic_DNA"/>
</dbReference>
<evidence type="ECO:0000313" key="1">
    <source>
        <dbReference type="EMBL" id="KRN77286.1"/>
    </source>
</evidence>
<evidence type="ECO:0000313" key="2">
    <source>
        <dbReference type="Proteomes" id="UP000051673"/>
    </source>
</evidence>
<keyword evidence="2" id="KW-1185">Reference proteome</keyword>
<name>A0A0R2JN24_9LACO</name>
<dbReference type="RefSeq" id="WP_157050273.1">
    <property type="nucleotide sequence ID" value="NZ_JQCD01000021.1"/>
</dbReference>
<dbReference type="STRING" id="1620.IV67_GL001641"/>
<comment type="caution">
    <text evidence="1">The sequence shown here is derived from an EMBL/GenBank/DDBJ whole genome shotgun (WGS) entry which is preliminary data.</text>
</comment>
<proteinExistence type="predicted"/>
<organism evidence="1 2">
    <name type="scientific">Weissella minor</name>
    <dbReference type="NCBI Taxonomy" id="1620"/>
    <lineage>
        <taxon>Bacteria</taxon>
        <taxon>Bacillati</taxon>
        <taxon>Bacillota</taxon>
        <taxon>Bacilli</taxon>
        <taxon>Lactobacillales</taxon>
        <taxon>Lactobacillaceae</taxon>
        <taxon>Weissella</taxon>
    </lineage>
</organism>